<evidence type="ECO:0000259" key="3">
    <source>
        <dbReference type="Pfam" id="PF02721"/>
    </source>
</evidence>
<evidence type="ECO:0000259" key="4">
    <source>
        <dbReference type="Pfam" id="PF16900"/>
    </source>
</evidence>
<feature type="region of interest" description="Disordered" evidence="2">
    <location>
        <begin position="388"/>
        <end position="446"/>
    </location>
</feature>
<dbReference type="PANTHER" id="PTHR47165">
    <property type="entry name" value="OS03G0429900 PROTEIN"/>
    <property type="match status" value="1"/>
</dbReference>
<reference evidence="5" key="1">
    <citation type="submission" date="2023-04" db="EMBL/GenBank/DDBJ databases">
        <authorList>
            <person name="Vijverberg K."/>
            <person name="Xiong W."/>
            <person name="Schranz E."/>
        </authorList>
    </citation>
    <scope>NUCLEOTIDE SEQUENCE</scope>
</reference>
<feature type="compositionally biased region" description="Polar residues" evidence="2">
    <location>
        <begin position="397"/>
        <end position="419"/>
    </location>
</feature>
<organism evidence="5 6">
    <name type="scientific">Lactuca saligna</name>
    <name type="common">Willowleaf lettuce</name>
    <dbReference type="NCBI Taxonomy" id="75948"/>
    <lineage>
        <taxon>Eukaryota</taxon>
        <taxon>Viridiplantae</taxon>
        <taxon>Streptophyta</taxon>
        <taxon>Embryophyta</taxon>
        <taxon>Tracheophyta</taxon>
        <taxon>Spermatophyta</taxon>
        <taxon>Magnoliopsida</taxon>
        <taxon>eudicotyledons</taxon>
        <taxon>Gunneridae</taxon>
        <taxon>Pentapetalae</taxon>
        <taxon>asterids</taxon>
        <taxon>campanulids</taxon>
        <taxon>Asterales</taxon>
        <taxon>Asteraceae</taxon>
        <taxon>Cichorioideae</taxon>
        <taxon>Cichorieae</taxon>
        <taxon>Lactucinae</taxon>
        <taxon>Lactuca</taxon>
    </lineage>
</organism>
<gene>
    <name evidence="5" type="ORF">LSALG_LOCUS37351</name>
</gene>
<dbReference type="GO" id="GO:0003677">
    <property type="term" value="F:DNA binding"/>
    <property type="evidence" value="ECO:0007669"/>
    <property type="project" value="UniProtKB-KW"/>
</dbReference>
<evidence type="ECO:0000313" key="5">
    <source>
        <dbReference type="EMBL" id="CAI9298596.1"/>
    </source>
</evidence>
<dbReference type="Proteomes" id="UP001177003">
    <property type="component" value="Chromosome 8"/>
</dbReference>
<accession>A0AA35ZTR2</accession>
<dbReference type="PANTHER" id="PTHR47165:SF4">
    <property type="entry name" value="OS03G0429900 PROTEIN"/>
    <property type="match status" value="1"/>
</dbReference>
<evidence type="ECO:0000256" key="1">
    <source>
        <dbReference type="ARBA" id="ARBA00023125"/>
    </source>
</evidence>
<dbReference type="Gene3D" id="2.40.50.140">
    <property type="entry name" value="Nucleic acid-binding proteins"/>
    <property type="match status" value="2"/>
</dbReference>
<keyword evidence="6" id="KW-1185">Reference proteome</keyword>
<dbReference type="AlphaFoldDB" id="A0AA35ZTR2"/>
<feature type="domain" description="Replication protein A 70 kDa DNA-binding subunit B/D first OB fold" evidence="3">
    <location>
        <begin position="18"/>
        <end position="117"/>
    </location>
</feature>
<evidence type="ECO:0000313" key="6">
    <source>
        <dbReference type="Proteomes" id="UP001177003"/>
    </source>
</evidence>
<keyword evidence="1" id="KW-0238">DNA-binding</keyword>
<protein>
    <recommendedName>
        <fullName evidence="7">Replication protein A subunit</fullName>
    </recommendedName>
</protein>
<proteinExistence type="predicted"/>
<sequence>MTNKQKHDHMERELSNILDITPNHNKKWTVIIQVLECGNTKQSKTKSNYRRLIFIDTQGTKVSALIFSSYLEFYKNTFQAYKCYRISNAKLIPTEPRYRLSSYEHSWSLTKHTLVEPQPELSPPPLPCLFTFTPFSQMFKYADAGNNQNVRGVVIKCFPSQQIDQGAKTSSKRDVIIVNEEKKLLILTLWDSLNDNEGKAIEELTQNGPMIFAIRVKVTTFYGLSLSITNGSSILINPPVKADLQLDNWFQQNNNEIKELLRKESYKDTDILLPHPEEEDIIPMAVAVTRMENMLVGPSHVLSRATINIDDGSGSICATISTPDIEKFIQFNPNSLREAEENGEEVHVKIAASIKSLSIVAFVRSYQTYHQQKPTKRFVIVKAYNPQQQNTHNQQQIETSNPPDPQSSTKTPSSMQTQKRSQHQIERSKGIETSTAAPIRPSKKMK</sequence>
<dbReference type="Pfam" id="PF02721">
    <property type="entry name" value="DUF223"/>
    <property type="match status" value="1"/>
</dbReference>
<dbReference type="EMBL" id="OX465084">
    <property type="protein sequence ID" value="CAI9298596.1"/>
    <property type="molecule type" value="Genomic_DNA"/>
</dbReference>
<dbReference type="SUPFAM" id="SSF50249">
    <property type="entry name" value="Nucleic acid-binding proteins"/>
    <property type="match status" value="2"/>
</dbReference>
<dbReference type="InterPro" id="IPR012340">
    <property type="entry name" value="NA-bd_OB-fold"/>
</dbReference>
<dbReference type="InterPro" id="IPR031657">
    <property type="entry name" value="REPA_OB_2"/>
</dbReference>
<evidence type="ECO:0008006" key="7">
    <source>
        <dbReference type="Google" id="ProtNLM"/>
    </source>
</evidence>
<name>A0AA35ZTR2_LACSI</name>
<feature type="domain" description="Replication protein A OB" evidence="4">
    <location>
        <begin position="144"/>
        <end position="237"/>
    </location>
</feature>
<evidence type="ECO:0000256" key="2">
    <source>
        <dbReference type="SAM" id="MobiDB-lite"/>
    </source>
</evidence>
<dbReference type="Pfam" id="PF16900">
    <property type="entry name" value="REPA_OB_2"/>
    <property type="match status" value="1"/>
</dbReference>
<dbReference type="InterPro" id="IPR003871">
    <property type="entry name" value="RFA1B/D_OB_1st"/>
</dbReference>